<keyword evidence="4" id="KW-1185">Reference proteome</keyword>
<accession>A0A813GTI3</accession>
<feature type="binding site" evidence="1">
    <location>
        <position position="79"/>
    </location>
    <ligand>
        <name>ATP</name>
        <dbReference type="ChEBI" id="CHEBI:30616"/>
    </ligand>
</feature>
<dbReference type="InterPro" id="IPR017441">
    <property type="entry name" value="Protein_kinase_ATP_BS"/>
</dbReference>
<protein>
    <submittedName>
        <fullName evidence="3">Uncharacterized protein</fullName>
    </submittedName>
</protein>
<evidence type="ECO:0000256" key="2">
    <source>
        <dbReference type="SAM" id="MobiDB-lite"/>
    </source>
</evidence>
<dbReference type="EMBL" id="CAJNNV010029440">
    <property type="protein sequence ID" value="CAE8628612.1"/>
    <property type="molecule type" value="Genomic_DNA"/>
</dbReference>
<feature type="non-terminal residue" evidence="3">
    <location>
        <position position="1"/>
    </location>
</feature>
<evidence type="ECO:0000313" key="3">
    <source>
        <dbReference type="EMBL" id="CAE8628612.1"/>
    </source>
</evidence>
<dbReference type="GO" id="GO:0005524">
    <property type="term" value="F:ATP binding"/>
    <property type="evidence" value="ECO:0007669"/>
    <property type="project" value="UniProtKB-UniRule"/>
</dbReference>
<name>A0A813GTI3_POLGL</name>
<dbReference type="Gene3D" id="3.30.200.20">
    <property type="entry name" value="Phosphorylase Kinase, domain 1"/>
    <property type="match status" value="1"/>
</dbReference>
<dbReference type="SUPFAM" id="SSF56112">
    <property type="entry name" value="Protein kinase-like (PK-like)"/>
    <property type="match status" value="1"/>
</dbReference>
<dbReference type="InterPro" id="IPR011009">
    <property type="entry name" value="Kinase-like_dom_sf"/>
</dbReference>
<keyword evidence="1" id="KW-0547">Nucleotide-binding</keyword>
<gene>
    <name evidence="3" type="ORF">PGLA1383_LOCUS45219</name>
</gene>
<reference evidence="3" key="1">
    <citation type="submission" date="2021-02" db="EMBL/GenBank/DDBJ databases">
        <authorList>
            <person name="Dougan E. K."/>
            <person name="Rhodes N."/>
            <person name="Thang M."/>
            <person name="Chan C."/>
        </authorList>
    </citation>
    <scope>NUCLEOTIDE SEQUENCE</scope>
</reference>
<dbReference type="AlphaFoldDB" id="A0A813GTI3"/>
<feature type="non-terminal residue" evidence="3">
    <location>
        <position position="83"/>
    </location>
</feature>
<feature type="region of interest" description="Disordered" evidence="2">
    <location>
        <begin position="1"/>
        <end position="32"/>
    </location>
</feature>
<comment type="caution">
    <text evidence="3">The sequence shown here is derived from an EMBL/GenBank/DDBJ whole genome shotgun (WGS) entry which is preliminary data.</text>
</comment>
<organism evidence="3 4">
    <name type="scientific">Polarella glacialis</name>
    <name type="common">Dinoflagellate</name>
    <dbReference type="NCBI Taxonomy" id="89957"/>
    <lineage>
        <taxon>Eukaryota</taxon>
        <taxon>Sar</taxon>
        <taxon>Alveolata</taxon>
        <taxon>Dinophyceae</taxon>
        <taxon>Suessiales</taxon>
        <taxon>Suessiaceae</taxon>
        <taxon>Polarella</taxon>
    </lineage>
</organism>
<dbReference type="Proteomes" id="UP000654075">
    <property type="component" value="Unassembled WGS sequence"/>
</dbReference>
<keyword evidence="1" id="KW-0067">ATP-binding</keyword>
<sequence length="83" mass="9100">KPKKSVAVPGSRVDAGRVKAAKARAKGPQQEDRLAVPAPSGRFWPLKFYEELRHLGSGAFGAAVLVRRLRDGRRFVAKKCCVK</sequence>
<evidence type="ECO:0000256" key="1">
    <source>
        <dbReference type="PROSITE-ProRule" id="PRU10141"/>
    </source>
</evidence>
<evidence type="ECO:0000313" key="4">
    <source>
        <dbReference type="Proteomes" id="UP000654075"/>
    </source>
</evidence>
<proteinExistence type="predicted"/>
<dbReference type="PROSITE" id="PS00107">
    <property type="entry name" value="PROTEIN_KINASE_ATP"/>
    <property type="match status" value="1"/>
</dbReference>